<dbReference type="EMBL" id="CAJMWW010000002">
    <property type="protein sequence ID" value="CAE6394828.1"/>
    <property type="molecule type" value="Genomic_DNA"/>
</dbReference>
<evidence type="ECO:0000259" key="2">
    <source>
        <dbReference type="PROSITE" id="PS50086"/>
    </source>
</evidence>
<dbReference type="InterPro" id="IPR029033">
    <property type="entry name" value="His_PPase_superfam"/>
</dbReference>
<dbReference type="InterPro" id="IPR035969">
    <property type="entry name" value="Rab-GAP_TBC_sf"/>
</dbReference>
<evidence type="ECO:0000313" key="3">
    <source>
        <dbReference type="EMBL" id="CAE6394828.1"/>
    </source>
</evidence>
<dbReference type="Pfam" id="PF00566">
    <property type="entry name" value="RabGAP-TBC"/>
    <property type="match status" value="1"/>
</dbReference>
<feature type="region of interest" description="Disordered" evidence="1">
    <location>
        <begin position="27"/>
        <end position="217"/>
    </location>
</feature>
<organism evidence="3 4">
    <name type="scientific">Rhizoctonia solani</name>
    <dbReference type="NCBI Taxonomy" id="456999"/>
    <lineage>
        <taxon>Eukaryota</taxon>
        <taxon>Fungi</taxon>
        <taxon>Dikarya</taxon>
        <taxon>Basidiomycota</taxon>
        <taxon>Agaricomycotina</taxon>
        <taxon>Agaricomycetes</taxon>
        <taxon>Cantharellales</taxon>
        <taxon>Ceratobasidiaceae</taxon>
        <taxon>Rhizoctonia</taxon>
    </lineage>
</organism>
<dbReference type="InterPro" id="IPR013078">
    <property type="entry name" value="His_Pase_superF_clade-1"/>
</dbReference>
<dbReference type="Gene3D" id="1.10.472.80">
    <property type="entry name" value="Ypt/Rab-GAP domain of gyp1p, domain 3"/>
    <property type="match status" value="1"/>
</dbReference>
<dbReference type="FunFam" id="1.10.472.80:FF:000001">
    <property type="entry name" value="TBC1 domain family member 22B"/>
    <property type="match status" value="1"/>
</dbReference>
<feature type="compositionally biased region" description="Low complexity" evidence="1">
    <location>
        <begin position="67"/>
        <end position="83"/>
    </location>
</feature>
<dbReference type="Gene3D" id="3.40.50.1240">
    <property type="entry name" value="Phosphoglycerate mutase-like"/>
    <property type="match status" value="1"/>
</dbReference>
<feature type="compositionally biased region" description="Acidic residues" evidence="1">
    <location>
        <begin position="30"/>
        <end position="40"/>
    </location>
</feature>
<dbReference type="PROSITE" id="PS50086">
    <property type="entry name" value="TBC_RABGAP"/>
    <property type="match status" value="1"/>
</dbReference>
<dbReference type="InterPro" id="IPR000195">
    <property type="entry name" value="Rab-GAP-TBC_dom"/>
</dbReference>
<dbReference type="GO" id="GO:0005794">
    <property type="term" value="C:Golgi apparatus"/>
    <property type="evidence" value="ECO:0007669"/>
    <property type="project" value="TreeGrafter"/>
</dbReference>
<feature type="compositionally biased region" description="Polar residues" evidence="1">
    <location>
        <begin position="85"/>
        <end position="96"/>
    </location>
</feature>
<dbReference type="SMART" id="SM00164">
    <property type="entry name" value="TBC"/>
    <property type="match status" value="1"/>
</dbReference>
<dbReference type="Proteomes" id="UP000663841">
    <property type="component" value="Unassembled WGS sequence"/>
</dbReference>
<dbReference type="PANTHER" id="PTHR22957:SF26">
    <property type="entry name" value="LD44506P"/>
    <property type="match status" value="1"/>
</dbReference>
<dbReference type="CDD" id="cd07067">
    <property type="entry name" value="HP_PGM_like"/>
    <property type="match status" value="1"/>
</dbReference>
<feature type="region of interest" description="Disordered" evidence="1">
    <location>
        <begin position="328"/>
        <end position="395"/>
    </location>
</feature>
<accession>A0A8H2WQS6</accession>
<feature type="region of interest" description="Disordered" evidence="1">
    <location>
        <begin position="278"/>
        <end position="315"/>
    </location>
</feature>
<dbReference type="Pfam" id="PF00300">
    <property type="entry name" value="His_Phos_1"/>
    <property type="match status" value="1"/>
</dbReference>
<evidence type="ECO:0000256" key="1">
    <source>
        <dbReference type="SAM" id="MobiDB-lite"/>
    </source>
</evidence>
<dbReference type="Gene3D" id="1.10.8.270">
    <property type="entry name" value="putative rabgap domain of human tbc1 domain family member 14 like domains"/>
    <property type="match status" value="1"/>
</dbReference>
<dbReference type="PANTHER" id="PTHR22957">
    <property type="entry name" value="TBC1 DOMAIN FAMILY MEMBER GTPASE-ACTIVATING PROTEIN"/>
    <property type="match status" value="1"/>
</dbReference>
<dbReference type="AlphaFoldDB" id="A0A8H2WQS6"/>
<reference evidence="3" key="1">
    <citation type="submission" date="2021-01" db="EMBL/GenBank/DDBJ databases">
        <authorList>
            <person name="Kaushik A."/>
        </authorList>
    </citation>
    <scope>NUCLEOTIDE SEQUENCE</scope>
    <source>
        <strain evidence="3">AG3-T5</strain>
    </source>
</reference>
<feature type="domain" description="Rab-GAP TBC" evidence="2">
    <location>
        <begin position="424"/>
        <end position="648"/>
    </location>
</feature>
<dbReference type="SUPFAM" id="SSF47923">
    <property type="entry name" value="Ypt/Rab-GAP domain of gyp1p"/>
    <property type="match status" value="2"/>
</dbReference>
<feature type="compositionally biased region" description="Low complexity" evidence="1">
    <location>
        <begin position="359"/>
        <end position="373"/>
    </location>
</feature>
<sequence>MTAPPTRPHVGLRPSSHFSIITTAQSTADWVEDDAWDSGSDDDKPLASRRPPPPPTPTRTNSLGFFSSTAASSRPSRTASPRPQSGPNSTTNSPFKNTAAPAPIPFKQPTGPTSLNAIRASARKSTGPGDANLGIGSGTPNSGSSTAELSFSYTHVQAPSPSSFPQSNALPSQPQSHEEDNSVELASPPGKGKGWTFIAGRKKEQADEEAAEREKEGYRRWKMTASGSVDFAGIVPDAPDSDEDSDGELIVGDLEVEIGEGLKIGDNLSLGRGMEDTLEFTRTGGDDKGKRVSAGKEEAEETTPHEKVGVEAIRDDADAIVADPFSVLRRPDPYGHASGYNTKTTSRASSISHIKSPERPSSSSKRMSSFGTSTPSSGHERNSSGAGLSRGRSVRTNRRHTQFVECLSKEDLNMAELKKLAWSGVPPHLRPMVWPLLLGYIPLPSSTRLQTLQRKREEYIKLVNIAFARGRDGLDQSIWHQIKIDVPRTRPGVRLWMEAGTHQSLERILYVWAVRHPASGYVQGINDLATPFYQIFLSAYIDADPETYDPACLPPHIINAIEADTFWCLSRLLDGIQDNYIAQQPGIHRSVKRMAELVKRIDVALATHLQTQGVEFMQFAFRWMNCLLMRELSVKNTIRMWDTYLAEGTDSFSQFHLYVCSAFLVKWSERLKNMDFQEIIIFLQSLPTQDWTDYEIELLLSEAFLLSSVWHNAQSHFGVIIGRVRSHVTNEGFPTKTTMWRERQRGYKNLIIGISVLVVPGYFIQTNADTNPSTVGPNPPSFGLIANTSSTYWSDFKTNITKLQKNAPKNVKYAVCWFGRHGQGWHNLAESAYGTAAWDDYWLKLNGDGNMTWGPDALLTELGKQQAQLVHNAWVTELAKSDPVPLPSKLFSSPMSRAASTLDITFTGILLTESGKNDKVRPYVMEGLREVIGVHTCDKRRTKSYIREAYNDFRIEPGFTEEDELWTADHRETNAETDARLRATLDTIFGRLLGSKDTFISVTAHSGAISSALRVLGHRAYSLPTGGVIPVVIKATEN</sequence>
<dbReference type="Gene3D" id="1.10.10.750">
    <property type="entry name" value="Ypt/Rab-GAP domain of gyp1p, domain 1"/>
    <property type="match status" value="1"/>
</dbReference>
<feature type="compositionally biased region" description="Basic and acidic residues" evidence="1">
    <location>
        <begin position="284"/>
        <end position="315"/>
    </location>
</feature>
<evidence type="ECO:0000313" key="4">
    <source>
        <dbReference type="Proteomes" id="UP000663841"/>
    </source>
</evidence>
<dbReference type="SUPFAM" id="SSF53254">
    <property type="entry name" value="Phosphoglycerate mutase-like"/>
    <property type="match status" value="1"/>
</dbReference>
<gene>
    <name evidence="3" type="ORF">RDB_LOCUS844</name>
</gene>
<dbReference type="FunFam" id="1.10.8.270:FF:000037">
    <property type="entry name" value="TBC1 domain family member 22A"/>
    <property type="match status" value="1"/>
</dbReference>
<dbReference type="GO" id="GO:0005096">
    <property type="term" value="F:GTPase activator activity"/>
    <property type="evidence" value="ECO:0007669"/>
    <property type="project" value="TreeGrafter"/>
</dbReference>
<comment type="caution">
    <text evidence="3">The sequence shown here is derived from an EMBL/GenBank/DDBJ whole genome shotgun (WGS) entry which is preliminary data.</text>
</comment>
<protein>
    <recommendedName>
        <fullName evidence="2">Rab-GAP TBC domain-containing protein</fullName>
    </recommendedName>
</protein>
<feature type="compositionally biased region" description="Polar residues" evidence="1">
    <location>
        <begin position="138"/>
        <end position="175"/>
    </location>
</feature>
<proteinExistence type="predicted"/>
<name>A0A8H2WQS6_9AGAM</name>
<feature type="compositionally biased region" description="Polar residues" evidence="1">
    <location>
        <begin position="339"/>
        <end position="351"/>
    </location>
</feature>